<dbReference type="Pfam" id="PF12929">
    <property type="entry name" value="Mid1"/>
    <property type="match status" value="1"/>
</dbReference>
<dbReference type="InterPro" id="IPR024338">
    <property type="entry name" value="MID1/Yam8"/>
</dbReference>
<evidence type="ECO:0000313" key="7">
    <source>
        <dbReference type="EMBL" id="AIG56204.1"/>
    </source>
</evidence>
<evidence type="ECO:0000256" key="4">
    <source>
        <dbReference type="ARBA" id="ARBA00023136"/>
    </source>
</evidence>
<evidence type="ECO:0000256" key="5">
    <source>
        <dbReference type="ARBA" id="ARBA00023180"/>
    </source>
</evidence>
<reference evidence="7" key="1">
    <citation type="journal article" date="2014" name="Genome Biol. Evol.">
        <title>The secreted proteins of Achlya hypogyna and Thraustotheca clavata identify the ancestral oomycete secretome and reveal gene acquisitions by horizontal gene transfer.</title>
        <authorList>
            <person name="Misner I."/>
            <person name="Blouin N."/>
            <person name="Leonard G."/>
            <person name="Richards T.A."/>
            <person name="Lane C.E."/>
        </authorList>
    </citation>
    <scope>NUCLEOTIDE SEQUENCE</scope>
    <source>
        <strain evidence="7">ATCC 48635</strain>
    </source>
</reference>
<proteinExistence type="inferred from homology"/>
<evidence type="ECO:0000256" key="1">
    <source>
        <dbReference type="ARBA" id="ARBA00004141"/>
    </source>
</evidence>
<keyword evidence="4" id="KW-0472">Membrane</keyword>
<evidence type="ECO:0000256" key="2">
    <source>
        <dbReference type="ARBA" id="ARBA00022692"/>
    </source>
</evidence>
<sequence length="218" mass="23671">MLGLLLLGAVGADETCTPIAAKSLAFCSMAPTSFPRLVDYVAVTNEADPNGFAADAEAAVYYANIDKVNPPVYILDRFGCSTKYSLYNCDDCRDAYKYWVCAVKFQRCGGPSATATAVCPTIANSCDPFRTRVQATPLRLHHHVGYTCLSICEDVIRKCPYVLSFNCPAEETEYFSTDIANCNHLVPPALPTPLIDPQDRAVHPDNPSLAWPGTFASS</sequence>
<accession>A0A0A7CP42</accession>
<evidence type="ECO:0000256" key="3">
    <source>
        <dbReference type="ARBA" id="ARBA00022989"/>
    </source>
</evidence>
<keyword evidence="2" id="KW-0812">Transmembrane</keyword>
<dbReference type="PANTHER" id="PTHR15819:SF11">
    <property type="entry name" value="MID1, ISOFORM A"/>
    <property type="match status" value="1"/>
</dbReference>
<comment type="subcellular location">
    <subcellularLocation>
        <location evidence="1">Membrane</location>
        <topology evidence="1">Multi-pass membrane protein</topology>
    </subcellularLocation>
</comment>
<dbReference type="PANTHER" id="PTHR15819">
    <property type="entry name" value="TRANSMEMBRANE PROTEIN FAM155"/>
    <property type="match status" value="1"/>
</dbReference>
<keyword evidence="5" id="KW-0325">Glycoprotein</keyword>
<dbReference type="EMBL" id="KM038743">
    <property type="protein sequence ID" value="AIG56204.1"/>
    <property type="molecule type" value="Genomic_DNA"/>
</dbReference>
<keyword evidence="3" id="KW-1133">Transmembrane helix</keyword>
<organism evidence="7">
    <name type="scientific">Achlya hypogyna</name>
    <name type="common">Oomycete</name>
    <name type="synonym">Protoachlya hypogyna</name>
    <dbReference type="NCBI Taxonomy" id="1202772"/>
    <lineage>
        <taxon>Eukaryota</taxon>
        <taxon>Sar</taxon>
        <taxon>Stramenopiles</taxon>
        <taxon>Oomycota</taxon>
        <taxon>Saprolegniomycetes</taxon>
        <taxon>Saprolegniales</taxon>
        <taxon>Achlyaceae</taxon>
        <taxon>Achlya</taxon>
    </lineage>
</organism>
<protein>
    <submittedName>
        <fullName evidence="7">Secreted protein</fullName>
    </submittedName>
</protein>
<name>A0A0A7CP42_ACHHY</name>
<evidence type="ECO:0000256" key="6">
    <source>
        <dbReference type="ARBA" id="ARBA00029445"/>
    </source>
</evidence>
<dbReference type="GO" id="GO:0005886">
    <property type="term" value="C:plasma membrane"/>
    <property type="evidence" value="ECO:0007669"/>
    <property type="project" value="TreeGrafter"/>
</dbReference>
<dbReference type="InterPro" id="IPR055288">
    <property type="entry name" value="NALCN_aux_factor_1/2"/>
</dbReference>
<dbReference type="AlphaFoldDB" id="A0A0A7CP42"/>
<comment type="similarity">
    <text evidence="6">Belongs to the NALF family.</text>
</comment>
<dbReference type="GO" id="GO:0015275">
    <property type="term" value="F:stretch-activated, monoatomic cation-selective, calcium channel activity"/>
    <property type="evidence" value="ECO:0007669"/>
    <property type="project" value="TreeGrafter"/>
</dbReference>
<dbReference type="GO" id="GO:0098703">
    <property type="term" value="P:calcium ion import across plasma membrane"/>
    <property type="evidence" value="ECO:0007669"/>
    <property type="project" value="InterPro"/>
</dbReference>